<accession>A0A3G6J9K9</accession>
<evidence type="ECO:0000313" key="1">
    <source>
        <dbReference type="EMBL" id="AZA12714.1"/>
    </source>
</evidence>
<keyword evidence="2" id="KW-1185">Reference proteome</keyword>
<gene>
    <name evidence="1" type="ORF">CCHOA_01430</name>
</gene>
<reference evidence="1 2" key="1">
    <citation type="submission" date="2018-11" db="EMBL/GenBank/DDBJ databases">
        <authorList>
            <person name="Kleinhagauer T."/>
            <person name="Glaeser S.P."/>
            <person name="Spergser J."/>
            <person name="Ruckert C."/>
            <person name="Kaempfer P."/>
            <person name="Busse H.-J."/>
        </authorList>
    </citation>
    <scope>NUCLEOTIDE SEQUENCE [LARGE SCALE GENOMIC DNA]</scope>
    <source>
        <strain evidence="1 2">200CH</strain>
    </source>
</reference>
<dbReference type="AlphaFoldDB" id="A0A3G6J9K9"/>
<sequence>MIIYCCQTDSGAGIDVFFGGCPALFGGDKGGVIGGGGFRIDAGRCGIAVT</sequence>
<organism evidence="1 2">
    <name type="scientific">Corynebacterium choanae</name>
    <dbReference type="NCBI Taxonomy" id="1862358"/>
    <lineage>
        <taxon>Bacteria</taxon>
        <taxon>Bacillati</taxon>
        <taxon>Actinomycetota</taxon>
        <taxon>Actinomycetes</taxon>
        <taxon>Mycobacteriales</taxon>
        <taxon>Corynebacteriaceae</taxon>
        <taxon>Corynebacterium</taxon>
    </lineage>
</organism>
<dbReference type="Proteomes" id="UP000269019">
    <property type="component" value="Chromosome"/>
</dbReference>
<proteinExistence type="predicted"/>
<protein>
    <submittedName>
        <fullName evidence="1">Uncharacterized protein</fullName>
    </submittedName>
</protein>
<name>A0A3G6J9K9_9CORY</name>
<evidence type="ECO:0000313" key="2">
    <source>
        <dbReference type="Proteomes" id="UP000269019"/>
    </source>
</evidence>
<dbReference type="KEGG" id="ccho:CCHOA_01430"/>
<dbReference type="EMBL" id="CP033896">
    <property type="protein sequence ID" value="AZA12714.1"/>
    <property type="molecule type" value="Genomic_DNA"/>
</dbReference>